<dbReference type="Ensembl" id="ENSECRT00000025800.1">
    <property type="protein sequence ID" value="ENSECRP00000025259.1"/>
    <property type="gene ID" value="ENSECRG00000017084.1"/>
</dbReference>
<feature type="coiled-coil region" evidence="1">
    <location>
        <begin position="19"/>
        <end position="46"/>
    </location>
</feature>
<proteinExistence type="predicted"/>
<dbReference type="Proteomes" id="UP000694620">
    <property type="component" value="Chromosome 15"/>
</dbReference>
<dbReference type="GO" id="GO:0005813">
    <property type="term" value="C:centrosome"/>
    <property type="evidence" value="ECO:0007669"/>
    <property type="project" value="TreeGrafter"/>
</dbReference>
<dbReference type="PANTHER" id="PTHR28661">
    <property type="entry name" value="SJOEGREN SYNDROME NUCLEAR AUTOANTIGEN 1"/>
    <property type="match status" value="1"/>
</dbReference>
<dbReference type="InterPro" id="IPR033362">
    <property type="entry name" value="SSNA1_fam"/>
</dbReference>
<dbReference type="PANTHER" id="PTHR28661:SF1">
    <property type="entry name" value="MICROTUBULE NUCLEATION FACTOR SSNA1"/>
    <property type="match status" value="1"/>
</dbReference>
<keyword evidence="3" id="KW-1185">Reference proteome</keyword>
<accession>A0A8C4T3P2</accession>
<keyword evidence="1" id="KW-0175">Coiled coil</keyword>
<evidence type="ECO:0000256" key="1">
    <source>
        <dbReference type="SAM" id="Coils"/>
    </source>
</evidence>
<protein>
    <submittedName>
        <fullName evidence="2">Uncharacterized protein</fullName>
    </submittedName>
</protein>
<organism evidence="2 3">
    <name type="scientific">Erpetoichthys calabaricus</name>
    <name type="common">Rope fish</name>
    <name type="synonym">Calamoichthys calabaricus</name>
    <dbReference type="NCBI Taxonomy" id="27687"/>
    <lineage>
        <taxon>Eukaryota</taxon>
        <taxon>Metazoa</taxon>
        <taxon>Chordata</taxon>
        <taxon>Craniata</taxon>
        <taxon>Vertebrata</taxon>
        <taxon>Euteleostomi</taxon>
        <taxon>Actinopterygii</taxon>
        <taxon>Polypteriformes</taxon>
        <taxon>Polypteridae</taxon>
        <taxon>Erpetoichthys</taxon>
    </lineage>
</organism>
<reference evidence="2" key="1">
    <citation type="submission" date="2021-06" db="EMBL/GenBank/DDBJ databases">
        <authorList>
            <consortium name="Wellcome Sanger Institute Data Sharing"/>
        </authorList>
    </citation>
    <scope>NUCLEOTIDE SEQUENCE [LARGE SCALE GENOMIC DNA]</scope>
</reference>
<name>A0A8C4T3P2_ERPCA</name>
<dbReference type="GeneTree" id="ENSGT00980000200712"/>
<dbReference type="GO" id="GO:0036064">
    <property type="term" value="C:ciliary basal body"/>
    <property type="evidence" value="ECO:0007669"/>
    <property type="project" value="TreeGrafter"/>
</dbReference>
<reference evidence="2" key="2">
    <citation type="submission" date="2025-08" db="UniProtKB">
        <authorList>
            <consortium name="Ensembl"/>
        </authorList>
    </citation>
    <scope>IDENTIFICATION</scope>
</reference>
<dbReference type="AlphaFoldDB" id="A0A8C4T3P2"/>
<reference evidence="2" key="3">
    <citation type="submission" date="2025-09" db="UniProtKB">
        <authorList>
            <consortium name="Ensembl"/>
        </authorList>
    </citation>
    <scope>IDENTIFICATION</scope>
</reference>
<sequence length="82" mass="9264">MSQQGAVLQNYNNKLAKCIEELCSKRDDLNKQILREEMEKAAYLKNLKSSQMLLNVLKREAGTLGKSTDLRCANVGHSPHMD</sequence>
<evidence type="ECO:0000313" key="2">
    <source>
        <dbReference type="Ensembl" id="ENSECRP00000025259.1"/>
    </source>
</evidence>
<evidence type="ECO:0000313" key="3">
    <source>
        <dbReference type="Proteomes" id="UP000694620"/>
    </source>
</evidence>